<dbReference type="STRING" id="1279009.ADICEAN_03666"/>
<dbReference type="PATRIC" id="fig|1279009.4.peg.3714"/>
<evidence type="ECO:0000313" key="2">
    <source>
        <dbReference type="Proteomes" id="UP000011910"/>
    </source>
</evidence>
<dbReference type="PROSITE" id="PS51365">
    <property type="entry name" value="RENAL_DIPEPTIDASE_2"/>
    <property type="match status" value="1"/>
</dbReference>
<organism evidence="1 2">
    <name type="scientific">Cesiribacter andamanensis AMV16</name>
    <dbReference type="NCBI Taxonomy" id="1279009"/>
    <lineage>
        <taxon>Bacteria</taxon>
        <taxon>Pseudomonadati</taxon>
        <taxon>Bacteroidota</taxon>
        <taxon>Cytophagia</taxon>
        <taxon>Cytophagales</taxon>
        <taxon>Cesiribacteraceae</taxon>
        <taxon>Cesiribacter</taxon>
    </lineage>
</organism>
<proteinExistence type="predicted"/>
<dbReference type="Proteomes" id="UP000011910">
    <property type="component" value="Unassembled WGS sequence"/>
</dbReference>
<dbReference type="SUPFAM" id="SSF51556">
    <property type="entry name" value="Metallo-dependent hydrolases"/>
    <property type="match status" value="1"/>
</dbReference>
<keyword evidence="2" id="KW-1185">Reference proteome</keyword>
<accession>M7MXP6</accession>
<protein>
    <submittedName>
        <fullName evidence="1">Membrane dipeptidase (Peptidase family M19)</fullName>
    </submittedName>
</protein>
<dbReference type="InterPro" id="IPR008257">
    <property type="entry name" value="Pept_M19"/>
</dbReference>
<dbReference type="Gene3D" id="3.20.20.140">
    <property type="entry name" value="Metal-dependent hydrolases"/>
    <property type="match status" value="1"/>
</dbReference>
<evidence type="ECO:0000313" key="1">
    <source>
        <dbReference type="EMBL" id="EMR01213.1"/>
    </source>
</evidence>
<dbReference type="InterPro" id="IPR032466">
    <property type="entry name" value="Metal_Hydrolase"/>
</dbReference>
<sequence>MNHSTIPHLPVIDLHCDLLSYMLEVPHADPAGATDMGASIFYLQQGGVKLQTMAIYSDVKPGSAQKAENQARIYRQLLQDYADYLMPVCRQQDLQQLITGSKIGTIAAIENAAGLCEEGEPLERAFTRLDALEEVLGRIFYIGITHHTENRFGGGNYSQAGLKDDGKALLDYLHGRNIAIDLAHTSDALAEGIFTYTAQRSLDIPIIASHSNFRGVWDHVRNLPDEFVQELARRQGLIGINFLRAYVNNERPEALLEHFQYGLDKGLEDLLCFGADFFYTKDFPDKSRHPFYFTEHEHAGKYPSILQALAGAGLEQGQLRKIAYENAYGYLSRLLPA</sequence>
<name>M7MXP6_9BACT</name>
<dbReference type="RefSeq" id="WP_009197046.1">
    <property type="nucleotide sequence ID" value="NZ_AODQ01000135.1"/>
</dbReference>
<dbReference type="EMBL" id="AODQ01000135">
    <property type="protein sequence ID" value="EMR01213.1"/>
    <property type="molecule type" value="Genomic_DNA"/>
</dbReference>
<dbReference type="OrthoDB" id="9804920at2"/>
<dbReference type="AlphaFoldDB" id="M7MXP6"/>
<reference evidence="1 2" key="1">
    <citation type="journal article" date="2013" name="Genome Announc.">
        <title>Draft Genome Sequence of Cesiribacter andamanensis Strain AMV16T, Isolated from a Soil Sample from a Mud Volcano in the Andaman Islands, India.</title>
        <authorList>
            <person name="Shivaji S."/>
            <person name="Ara S."/>
            <person name="Begum Z."/>
            <person name="Srinivas T.N."/>
            <person name="Singh A."/>
            <person name="Kumar Pinnaka A."/>
        </authorList>
    </citation>
    <scope>NUCLEOTIDE SEQUENCE [LARGE SCALE GENOMIC DNA]</scope>
    <source>
        <strain evidence="1 2">AMV16</strain>
    </source>
</reference>
<dbReference type="PANTHER" id="PTHR10443">
    <property type="entry name" value="MICROSOMAL DIPEPTIDASE"/>
    <property type="match status" value="1"/>
</dbReference>
<dbReference type="eggNOG" id="COG2355">
    <property type="taxonomic scope" value="Bacteria"/>
</dbReference>
<dbReference type="GO" id="GO:0070573">
    <property type="term" value="F:metallodipeptidase activity"/>
    <property type="evidence" value="ECO:0007669"/>
    <property type="project" value="InterPro"/>
</dbReference>
<comment type="caution">
    <text evidence="1">The sequence shown here is derived from an EMBL/GenBank/DDBJ whole genome shotgun (WGS) entry which is preliminary data.</text>
</comment>
<dbReference type="GO" id="GO:0006508">
    <property type="term" value="P:proteolysis"/>
    <property type="evidence" value="ECO:0007669"/>
    <property type="project" value="InterPro"/>
</dbReference>
<dbReference type="Pfam" id="PF01244">
    <property type="entry name" value="Peptidase_M19"/>
    <property type="match status" value="1"/>
</dbReference>
<dbReference type="PANTHER" id="PTHR10443:SF12">
    <property type="entry name" value="DIPEPTIDASE"/>
    <property type="match status" value="1"/>
</dbReference>
<gene>
    <name evidence="1" type="ORF">ADICEAN_03666</name>
</gene>